<accession>A0A3Q9BQB0</accession>
<dbReference type="Pfam" id="PF13723">
    <property type="entry name" value="Ketoacyl-synt_2"/>
    <property type="match status" value="1"/>
</dbReference>
<name>A0A3Q9BQB0_9BURK</name>
<evidence type="ECO:0000313" key="3">
    <source>
        <dbReference type="Proteomes" id="UP000275663"/>
    </source>
</evidence>
<dbReference type="KEGG" id="upv:EJN92_08770"/>
<organism evidence="2 3">
    <name type="scientific">Undibacterium parvum</name>
    <dbReference type="NCBI Taxonomy" id="401471"/>
    <lineage>
        <taxon>Bacteria</taxon>
        <taxon>Pseudomonadati</taxon>
        <taxon>Pseudomonadota</taxon>
        <taxon>Betaproteobacteria</taxon>
        <taxon>Burkholderiales</taxon>
        <taxon>Oxalobacteraceae</taxon>
        <taxon>Undibacterium</taxon>
    </lineage>
</organism>
<gene>
    <name evidence="2" type="ORF">EJN92_08770</name>
</gene>
<dbReference type="InterPro" id="IPR014030">
    <property type="entry name" value="Ketoacyl_synth_N"/>
</dbReference>
<dbReference type="Proteomes" id="UP000275663">
    <property type="component" value="Chromosome"/>
</dbReference>
<dbReference type="AlphaFoldDB" id="A0A3Q9BQB0"/>
<dbReference type="RefSeq" id="WP_126127463.1">
    <property type="nucleotide sequence ID" value="NZ_CP034464.1"/>
</dbReference>
<dbReference type="OrthoDB" id="9798676at2"/>
<protein>
    <submittedName>
        <fullName evidence="2">3-oxoacyl-ACP synthase</fullName>
    </submittedName>
</protein>
<evidence type="ECO:0000313" key="2">
    <source>
        <dbReference type="EMBL" id="AZP12081.1"/>
    </source>
</evidence>
<dbReference type="EMBL" id="CP034464">
    <property type="protein sequence ID" value="AZP12081.1"/>
    <property type="molecule type" value="Genomic_DNA"/>
</dbReference>
<keyword evidence="3" id="KW-1185">Reference proteome</keyword>
<evidence type="ECO:0000259" key="1">
    <source>
        <dbReference type="Pfam" id="PF13723"/>
    </source>
</evidence>
<reference evidence="2 3" key="1">
    <citation type="journal article" date="2011" name="Int. J. Syst. Evol. Microbiol.">
        <title>Description of Undibacterium oligocarboniphilum sp. nov., isolated from purified water, and Undibacterium pigrum strain CCUG 49012 as the type strain of Undibacterium parvum sp. nov., and emended descriptions of the genus Undibacterium and the species Undibacterium pigrum.</title>
        <authorList>
            <person name="Eder W."/>
            <person name="Wanner G."/>
            <person name="Ludwig W."/>
            <person name="Busse H.J."/>
            <person name="Ziemke-Kageler F."/>
            <person name="Lang E."/>
        </authorList>
    </citation>
    <scope>NUCLEOTIDE SEQUENCE [LARGE SCALE GENOMIC DNA]</scope>
    <source>
        <strain evidence="2 3">DSM 23061</strain>
    </source>
</reference>
<proteinExistence type="predicted"/>
<sequence length="246" mass="26287">MSTARLSFSIASHAAWAPGVESAAAWQAWAQAPHPFAAQGEPKLAEMPPMLRRRAGFLGKMALQVAYQCSDGRRDLPTVFCSRHGEVARAVELIDALVRAEPLSPTAFGLAVHNASAGLFSIARADQANTLALAAGASSVEHAVLEACSLLADGNTEVLLVVYDDSLPAIFSEFQDCQEQPHAWAWLMVAAAEQPVHLEWSACSSAPLAVTQGLPVSLAILQFQLSGAASLERQLDGRCWRWSRDA</sequence>
<feature type="domain" description="Beta-ketoacyl synthase-like N-terminal" evidence="1">
    <location>
        <begin position="26"/>
        <end position="243"/>
    </location>
</feature>